<reference evidence="1 2" key="1">
    <citation type="journal article" date="2010" name="Stand. Genomic Sci.">
        <title>Complete genome sequence of Meiothermus silvanus type strain (VI-R2).</title>
        <authorList>
            <person name="Sikorski J."/>
            <person name="Tindall B.J."/>
            <person name="Lowry S."/>
            <person name="Lucas S."/>
            <person name="Nolan M."/>
            <person name="Copeland A."/>
            <person name="Glavina Del Rio T."/>
            <person name="Tice H."/>
            <person name="Cheng J.F."/>
            <person name="Han C."/>
            <person name="Pitluck S."/>
            <person name="Liolios K."/>
            <person name="Ivanova N."/>
            <person name="Mavromatis K."/>
            <person name="Mikhailova N."/>
            <person name="Pati A."/>
            <person name="Goodwin L."/>
            <person name="Chen A."/>
            <person name="Palaniappan K."/>
            <person name="Land M."/>
            <person name="Hauser L."/>
            <person name="Chang Y.J."/>
            <person name="Jeffries C.D."/>
            <person name="Rohde M."/>
            <person name="Goker M."/>
            <person name="Woyke T."/>
            <person name="Bristow J."/>
            <person name="Eisen J.A."/>
            <person name="Markowitz V."/>
            <person name="Hugenholtz P."/>
            <person name="Kyrpides N.C."/>
            <person name="Klenk H.P."/>
            <person name="Lapidus A."/>
        </authorList>
    </citation>
    <scope>NUCLEOTIDE SEQUENCE [LARGE SCALE GENOMIC DNA]</scope>
    <source>
        <strain evidence="2">ATCC 700542 / DSM 9946 / VI-R2</strain>
    </source>
</reference>
<accession>D7BDX5</accession>
<name>D7BDX5_ALLS1</name>
<protein>
    <submittedName>
        <fullName evidence="1">Uncharacterized protein</fullName>
    </submittedName>
</protein>
<dbReference type="eggNOG" id="ENOG50348RD">
    <property type="taxonomic scope" value="Bacteria"/>
</dbReference>
<dbReference type="KEGG" id="msv:Mesil_1229"/>
<gene>
    <name evidence="1" type="ordered locus">Mesil_1229</name>
</gene>
<dbReference type="EMBL" id="CP002042">
    <property type="protein sequence ID" value="ADH63126.1"/>
    <property type="molecule type" value="Genomic_DNA"/>
</dbReference>
<dbReference type="Proteomes" id="UP000001916">
    <property type="component" value="Chromosome"/>
</dbReference>
<sequence>MIDSVPRPSGDEPLVGQRVTTSPHSWGLLLKRKLVVQRVGEIDNQTVLCFNALKPKNLARRQAKRGSSVSQEVCPVLYGILADDELVNLVMDAAHAANVSNAEKLRAELELRLVEYRLQEQYGSLDEWDCDTS</sequence>
<dbReference type="HOGENOM" id="CLU_1904231_0_0_0"/>
<keyword evidence="2" id="KW-1185">Reference proteome</keyword>
<organism evidence="1 2">
    <name type="scientific">Allomeiothermus silvanus (strain ATCC 700542 / DSM 9946 / NBRC 106475 / NCIMB 13440 / VI-R2)</name>
    <name type="common">Thermus silvanus</name>
    <dbReference type="NCBI Taxonomy" id="526227"/>
    <lineage>
        <taxon>Bacteria</taxon>
        <taxon>Thermotogati</taxon>
        <taxon>Deinococcota</taxon>
        <taxon>Deinococci</taxon>
        <taxon>Thermales</taxon>
        <taxon>Thermaceae</taxon>
        <taxon>Allomeiothermus</taxon>
    </lineage>
</organism>
<proteinExistence type="predicted"/>
<dbReference type="STRING" id="526227.Mesil_1229"/>
<evidence type="ECO:0000313" key="2">
    <source>
        <dbReference type="Proteomes" id="UP000001916"/>
    </source>
</evidence>
<evidence type="ECO:0000313" key="1">
    <source>
        <dbReference type="EMBL" id="ADH63126.1"/>
    </source>
</evidence>
<dbReference type="AlphaFoldDB" id="D7BDX5"/>